<dbReference type="GO" id="GO:0046872">
    <property type="term" value="F:metal ion binding"/>
    <property type="evidence" value="ECO:0007669"/>
    <property type="project" value="UniProtKB-KW"/>
</dbReference>
<dbReference type="Pfam" id="PF08240">
    <property type="entry name" value="ADH_N"/>
    <property type="match status" value="1"/>
</dbReference>
<gene>
    <name evidence="8" type="ORF">SCLO_1000180</name>
</gene>
<sequence length="370" mass="39788">MTEFARAVVFTAPETFEIQDIPIAEVGPDDMFVAVELGGVDGSELHMFKGELPWFNSRAPIVFGDEIVGRVHSIGMAAAARRGLAVGDRVTIEARWPCNDCRYCASGQYYLCSRNVDGRGYGTITAREMPSLWGGYATHVYVPKEALVYAVPEDLPAKTALVACSTLANGLTWSGVAGAGAGKVIAIIGPGPQGIGCALASVQAGAQVIVIGLAKDRERLAFVERYGAKTLAIAEGESHIDLAKRIRHVFGEIDAVIEAAGYQPAKDLALELVRPTGTIVHVSIPTPIEQPLDWMKMLFKEITLRCPVSHPNMVPTAIALAHDMFKNGVDIGEFISHVFPLERAEDAIHAASYRGDEVPIKVALDPQMRV</sequence>
<keyword evidence="3" id="KW-0479">Metal-binding</keyword>
<evidence type="ECO:0000259" key="7">
    <source>
        <dbReference type="Pfam" id="PF08240"/>
    </source>
</evidence>
<dbReference type="PANTHER" id="PTHR43161:SF9">
    <property type="entry name" value="SORBITOL DEHYDROGENASE"/>
    <property type="match status" value="1"/>
</dbReference>
<protein>
    <recommendedName>
        <fullName evidence="10">Alcohol dehydrogenase</fullName>
    </recommendedName>
</protein>
<keyword evidence="5" id="KW-0560">Oxidoreductase</keyword>
<evidence type="ECO:0000313" key="8">
    <source>
        <dbReference type="EMBL" id="BAV63058.1"/>
    </source>
</evidence>
<comment type="cofactor">
    <cofactor evidence="1">
        <name>Zn(2+)</name>
        <dbReference type="ChEBI" id="CHEBI:29105"/>
    </cofactor>
</comment>
<evidence type="ECO:0000256" key="3">
    <source>
        <dbReference type="ARBA" id="ARBA00022723"/>
    </source>
</evidence>
<reference evidence="8 9" key="1">
    <citation type="submission" date="2016-10" db="EMBL/GenBank/DDBJ databases">
        <title>Complete Genome Sequence of the Nonylphenol-Degrading Bacterium Sphingobium cloacae JCM 10874T.</title>
        <authorList>
            <person name="Ootsuka M."/>
            <person name="Nishizawa T."/>
            <person name="Ohta H."/>
        </authorList>
    </citation>
    <scope>NUCLEOTIDE SEQUENCE [LARGE SCALE GENOMIC DNA]</scope>
    <source>
        <strain evidence="8 9">JCM 10874</strain>
    </source>
</reference>
<evidence type="ECO:0000313" key="9">
    <source>
        <dbReference type="Proteomes" id="UP000218272"/>
    </source>
</evidence>
<organism evidence="8 9">
    <name type="scientific">Sphingobium cloacae</name>
    <dbReference type="NCBI Taxonomy" id="120107"/>
    <lineage>
        <taxon>Bacteria</taxon>
        <taxon>Pseudomonadati</taxon>
        <taxon>Pseudomonadota</taxon>
        <taxon>Alphaproteobacteria</taxon>
        <taxon>Sphingomonadales</taxon>
        <taxon>Sphingomonadaceae</taxon>
        <taxon>Sphingobium</taxon>
    </lineage>
</organism>
<dbReference type="AlphaFoldDB" id="A0A1E1EXR0"/>
<dbReference type="SUPFAM" id="SSF51735">
    <property type="entry name" value="NAD(P)-binding Rossmann-fold domains"/>
    <property type="match status" value="1"/>
</dbReference>
<dbReference type="KEGG" id="sclo:SCLO_1000180"/>
<evidence type="ECO:0000256" key="4">
    <source>
        <dbReference type="ARBA" id="ARBA00022833"/>
    </source>
</evidence>
<dbReference type="InterPro" id="IPR011032">
    <property type="entry name" value="GroES-like_sf"/>
</dbReference>
<dbReference type="Gene3D" id="3.90.180.10">
    <property type="entry name" value="Medium-chain alcohol dehydrogenases, catalytic domain"/>
    <property type="match status" value="1"/>
</dbReference>
<dbReference type="Pfam" id="PF00107">
    <property type="entry name" value="ADH_zinc_N"/>
    <property type="match status" value="1"/>
</dbReference>
<dbReference type="OrthoDB" id="9806940at2"/>
<dbReference type="InterPro" id="IPR013149">
    <property type="entry name" value="ADH-like_C"/>
</dbReference>
<accession>A0A1E1EXR0</accession>
<keyword evidence="4" id="KW-0862">Zinc</keyword>
<dbReference type="Proteomes" id="UP000218272">
    <property type="component" value="Chromosome SCLO_1"/>
</dbReference>
<comment type="similarity">
    <text evidence="2">Belongs to the zinc-containing alcohol dehydrogenase family.</text>
</comment>
<evidence type="ECO:0000259" key="6">
    <source>
        <dbReference type="Pfam" id="PF00107"/>
    </source>
</evidence>
<dbReference type="GO" id="GO:0016491">
    <property type="term" value="F:oxidoreductase activity"/>
    <property type="evidence" value="ECO:0007669"/>
    <property type="project" value="UniProtKB-KW"/>
</dbReference>
<feature type="domain" description="Alcohol dehydrogenase-like C-terminal" evidence="6">
    <location>
        <begin position="197"/>
        <end position="320"/>
    </location>
</feature>
<proteinExistence type="inferred from homology"/>
<evidence type="ECO:0008006" key="10">
    <source>
        <dbReference type="Google" id="ProtNLM"/>
    </source>
</evidence>
<dbReference type="InterPro" id="IPR013154">
    <property type="entry name" value="ADH-like_N"/>
</dbReference>
<dbReference type="RefSeq" id="WP_083949245.1">
    <property type="nucleotide sequence ID" value="NZ_AP017655.1"/>
</dbReference>
<evidence type="ECO:0000256" key="5">
    <source>
        <dbReference type="ARBA" id="ARBA00023002"/>
    </source>
</evidence>
<dbReference type="SUPFAM" id="SSF50129">
    <property type="entry name" value="GroES-like"/>
    <property type="match status" value="1"/>
</dbReference>
<evidence type="ECO:0000256" key="2">
    <source>
        <dbReference type="ARBA" id="ARBA00008072"/>
    </source>
</evidence>
<name>A0A1E1EXR0_9SPHN</name>
<dbReference type="EMBL" id="AP017655">
    <property type="protein sequence ID" value="BAV63058.1"/>
    <property type="molecule type" value="Genomic_DNA"/>
</dbReference>
<dbReference type="Gene3D" id="3.40.50.720">
    <property type="entry name" value="NAD(P)-binding Rossmann-like Domain"/>
    <property type="match status" value="1"/>
</dbReference>
<evidence type="ECO:0000256" key="1">
    <source>
        <dbReference type="ARBA" id="ARBA00001947"/>
    </source>
</evidence>
<keyword evidence="9" id="KW-1185">Reference proteome</keyword>
<feature type="domain" description="Alcohol dehydrogenase-like N-terminal" evidence="7">
    <location>
        <begin position="27"/>
        <end position="148"/>
    </location>
</feature>
<dbReference type="InterPro" id="IPR036291">
    <property type="entry name" value="NAD(P)-bd_dom_sf"/>
</dbReference>
<dbReference type="PANTHER" id="PTHR43161">
    <property type="entry name" value="SORBITOL DEHYDROGENASE"/>
    <property type="match status" value="1"/>
</dbReference>